<name>A0A7K3NJY2_9BACT</name>
<gene>
    <name evidence="3" type="ORF">G3N56_07110</name>
</gene>
<dbReference type="InterPro" id="IPR009061">
    <property type="entry name" value="DNA-bd_dom_put_sf"/>
</dbReference>
<dbReference type="SUPFAM" id="SSF46955">
    <property type="entry name" value="Putative DNA-binding domain"/>
    <property type="match status" value="1"/>
</dbReference>
<keyword evidence="4" id="KW-1185">Reference proteome</keyword>
<dbReference type="GO" id="GO:0003677">
    <property type="term" value="F:DNA binding"/>
    <property type="evidence" value="ECO:0007669"/>
    <property type="project" value="InterPro"/>
</dbReference>
<evidence type="ECO:0000259" key="2">
    <source>
        <dbReference type="SMART" id="SM00422"/>
    </source>
</evidence>
<protein>
    <submittedName>
        <fullName evidence="3">MerR family transcriptional regulator</fullName>
    </submittedName>
</protein>
<dbReference type="InterPro" id="IPR000551">
    <property type="entry name" value="MerR-type_HTH_dom"/>
</dbReference>
<feature type="coiled-coil region" evidence="1">
    <location>
        <begin position="145"/>
        <end position="172"/>
    </location>
</feature>
<dbReference type="Proteomes" id="UP000469724">
    <property type="component" value="Unassembled WGS sequence"/>
</dbReference>
<proteinExistence type="predicted"/>
<dbReference type="GO" id="GO:0006355">
    <property type="term" value="P:regulation of DNA-templated transcription"/>
    <property type="evidence" value="ECO:0007669"/>
    <property type="project" value="InterPro"/>
</dbReference>
<sequence length="192" mass="21180">MPDNRLYSIAAVARQLDVPESTLHYWKNRFRDHLPCLGEGRGRRFRPEALEIFRAIAEGLGRGMSVDEVKADLADRFPVNVSPIRSPAKPRTVPVAAVAPGPGLEEVAAVFGREMAKVLSTFLRERPTPETALPEGGGPEVAGEIETLREKNQALEAKLGVLESELMRLRKDGRELEKYLVDKIKAALSTKA</sequence>
<reference evidence="3 4" key="1">
    <citation type="submission" date="2020-02" db="EMBL/GenBank/DDBJ databases">
        <title>Comparative genomics of sulfur disproportionating microorganisms.</title>
        <authorList>
            <person name="Ward L.M."/>
            <person name="Bertran E."/>
            <person name="Johnston D.T."/>
        </authorList>
    </citation>
    <scope>NUCLEOTIDE SEQUENCE [LARGE SCALE GENOMIC DNA]</scope>
    <source>
        <strain evidence="3 4">DSM 3696</strain>
    </source>
</reference>
<keyword evidence="1" id="KW-0175">Coiled coil</keyword>
<evidence type="ECO:0000256" key="1">
    <source>
        <dbReference type="SAM" id="Coils"/>
    </source>
</evidence>
<comment type="caution">
    <text evidence="3">The sequence shown here is derived from an EMBL/GenBank/DDBJ whole genome shotgun (WGS) entry which is preliminary data.</text>
</comment>
<dbReference type="RefSeq" id="WP_163301563.1">
    <property type="nucleotide sequence ID" value="NZ_JAAGRQ010000021.1"/>
</dbReference>
<dbReference type="AlphaFoldDB" id="A0A7K3NJY2"/>
<evidence type="ECO:0000313" key="3">
    <source>
        <dbReference type="EMBL" id="NDY56511.1"/>
    </source>
</evidence>
<feature type="domain" description="HTH merR-type" evidence="2">
    <location>
        <begin position="7"/>
        <end position="76"/>
    </location>
</feature>
<dbReference type="SMART" id="SM00422">
    <property type="entry name" value="HTH_MERR"/>
    <property type="match status" value="1"/>
</dbReference>
<accession>A0A7K3NJY2</accession>
<evidence type="ECO:0000313" key="4">
    <source>
        <dbReference type="Proteomes" id="UP000469724"/>
    </source>
</evidence>
<dbReference type="EMBL" id="JAAGRQ010000021">
    <property type="protein sequence ID" value="NDY56511.1"/>
    <property type="molecule type" value="Genomic_DNA"/>
</dbReference>
<dbReference type="Gene3D" id="1.10.1660.10">
    <property type="match status" value="1"/>
</dbReference>
<organism evidence="3 4">
    <name type="scientific">Desulfolutivibrio sulfodismutans</name>
    <dbReference type="NCBI Taxonomy" id="63561"/>
    <lineage>
        <taxon>Bacteria</taxon>
        <taxon>Pseudomonadati</taxon>
        <taxon>Thermodesulfobacteriota</taxon>
        <taxon>Desulfovibrionia</taxon>
        <taxon>Desulfovibrionales</taxon>
        <taxon>Desulfovibrionaceae</taxon>
        <taxon>Desulfolutivibrio</taxon>
    </lineage>
</organism>
<dbReference type="Pfam" id="PF13411">
    <property type="entry name" value="MerR_1"/>
    <property type="match status" value="1"/>
</dbReference>